<dbReference type="GeneID" id="25909118"/>
<organism evidence="1 2">
    <name type="scientific">Sphaeroforma arctica JP610</name>
    <dbReference type="NCBI Taxonomy" id="667725"/>
    <lineage>
        <taxon>Eukaryota</taxon>
        <taxon>Ichthyosporea</taxon>
        <taxon>Ichthyophonida</taxon>
        <taxon>Sphaeroforma</taxon>
    </lineage>
</organism>
<dbReference type="EMBL" id="KQ242386">
    <property type="protein sequence ID" value="KNC78975.1"/>
    <property type="molecule type" value="Genomic_DNA"/>
</dbReference>
<reference evidence="1 2" key="1">
    <citation type="submission" date="2011-02" db="EMBL/GenBank/DDBJ databases">
        <title>The Genome Sequence of Sphaeroforma arctica JP610.</title>
        <authorList>
            <consortium name="The Broad Institute Genome Sequencing Platform"/>
            <person name="Russ C."/>
            <person name="Cuomo C."/>
            <person name="Young S.K."/>
            <person name="Zeng Q."/>
            <person name="Gargeya S."/>
            <person name="Alvarado L."/>
            <person name="Berlin A."/>
            <person name="Chapman S.B."/>
            <person name="Chen Z."/>
            <person name="Freedman E."/>
            <person name="Gellesch M."/>
            <person name="Goldberg J."/>
            <person name="Griggs A."/>
            <person name="Gujja S."/>
            <person name="Heilman E."/>
            <person name="Heiman D."/>
            <person name="Howarth C."/>
            <person name="Mehta T."/>
            <person name="Neiman D."/>
            <person name="Pearson M."/>
            <person name="Roberts A."/>
            <person name="Saif S."/>
            <person name="Shea T."/>
            <person name="Shenoy N."/>
            <person name="Sisk P."/>
            <person name="Stolte C."/>
            <person name="Sykes S."/>
            <person name="White J."/>
            <person name="Yandava C."/>
            <person name="Burger G."/>
            <person name="Gray M.W."/>
            <person name="Holland P.W.H."/>
            <person name="King N."/>
            <person name="Lang F.B.F."/>
            <person name="Roger A.J."/>
            <person name="Ruiz-Trillo I."/>
            <person name="Haas B."/>
            <person name="Nusbaum C."/>
            <person name="Birren B."/>
        </authorList>
    </citation>
    <scope>NUCLEOTIDE SEQUENCE [LARGE SCALE GENOMIC DNA]</scope>
    <source>
        <strain evidence="1 2">JP610</strain>
    </source>
</reference>
<dbReference type="RefSeq" id="XP_014152877.1">
    <property type="nucleotide sequence ID" value="XM_014297402.1"/>
</dbReference>
<keyword evidence="2" id="KW-1185">Reference proteome</keyword>
<protein>
    <submittedName>
        <fullName evidence="1">Uncharacterized protein</fullName>
    </submittedName>
</protein>
<name>A0A0L0FQA9_9EUKA</name>
<proteinExistence type="predicted"/>
<accession>A0A0L0FQA9</accession>
<gene>
    <name evidence="1" type="ORF">SARC_08614</name>
</gene>
<evidence type="ECO:0000313" key="1">
    <source>
        <dbReference type="EMBL" id="KNC78975.1"/>
    </source>
</evidence>
<evidence type="ECO:0000313" key="2">
    <source>
        <dbReference type="Proteomes" id="UP000054560"/>
    </source>
</evidence>
<dbReference type="AlphaFoldDB" id="A0A0L0FQA9"/>
<sequence length="75" mass="8097">MGTLSVMSSKGMSEGEEMDMDTLDVTSVQGTDSTEHPHKLKTVKSMSDGVADDIKADCIKLSYILLAHLPHTTET</sequence>
<dbReference type="Proteomes" id="UP000054560">
    <property type="component" value="Unassembled WGS sequence"/>
</dbReference>